<evidence type="ECO:0008006" key="3">
    <source>
        <dbReference type="Google" id="ProtNLM"/>
    </source>
</evidence>
<dbReference type="EMBL" id="WSEM01000016">
    <property type="protein sequence ID" value="MVQ36424.1"/>
    <property type="molecule type" value="Genomic_DNA"/>
</dbReference>
<protein>
    <recommendedName>
        <fullName evidence="3">Intracellular proteinase inhibitor BsuPI domain-containing protein</fullName>
    </recommendedName>
</protein>
<reference evidence="1 2" key="1">
    <citation type="submission" date="2019-12" db="EMBL/GenBank/DDBJ databases">
        <authorList>
            <person name="Huq M.A."/>
        </authorList>
    </citation>
    <scope>NUCLEOTIDE SEQUENCE [LARGE SCALE GENOMIC DNA]</scope>
    <source>
        <strain evidence="1 2">MAH-34</strain>
    </source>
</reference>
<organism evidence="1 2">
    <name type="scientific">Paenibacillus anseongense</name>
    <dbReference type="NCBI Taxonomy" id="2682845"/>
    <lineage>
        <taxon>Bacteria</taxon>
        <taxon>Bacillati</taxon>
        <taxon>Bacillota</taxon>
        <taxon>Bacilli</taxon>
        <taxon>Bacillales</taxon>
        <taxon>Paenibacillaceae</taxon>
        <taxon>Paenibacillus</taxon>
    </lineage>
</organism>
<evidence type="ECO:0000313" key="2">
    <source>
        <dbReference type="Proteomes" id="UP000467637"/>
    </source>
</evidence>
<comment type="caution">
    <text evidence="1">The sequence shown here is derived from an EMBL/GenBank/DDBJ whole genome shotgun (WGS) entry which is preliminary data.</text>
</comment>
<dbReference type="Proteomes" id="UP000467637">
    <property type="component" value="Unassembled WGS sequence"/>
</dbReference>
<keyword evidence="2" id="KW-1185">Reference proteome</keyword>
<name>A0ABW9U8H4_9BACL</name>
<gene>
    <name evidence="1" type="ORF">GON05_17585</name>
</gene>
<evidence type="ECO:0000313" key="1">
    <source>
        <dbReference type="EMBL" id="MVQ36424.1"/>
    </source>
</evidence>
<proteinExistence type="predicted"/>
<sequence>MMTELGSGVRNYPFDLTVFVKNDASNTSSEAFQPYGKNVGIQFTIRNVSEEALTLQPTTSFTIDISRRNTIDGSLTLVWSGQIDSLEAKFASGEVHSLDFLWDQKDSAGKQVPFGEYSVEIKLPMSISYTKDGEKGTLQREDAESAMLTSFPLRISAQ</sequence>
<accession>A0ABW9U8H4</accession>